<dbReference type="PANTHER" id="PTHR45624:SF10">
    <property type="entry name" value="SLC (SOLUTE CARRIER) HOMOLOG"/>
    <property type="match status" value="1"/>
</dbReference>
<dbReference type="PROSITE" id="PS50920">
    <property type="entry name" value="SOLCAR"/>
    <property type="match status" value="3"/>
</dbReference>
<dbReference type="InterPro" id="IPR050567">
    <property type="entry name" value="Mitochondrial_Carrier"/>
</dbReference>
<evidence type="ECO:0000256" key="7">
    <source>
        <dbReference type="ARBA" id="ARBA00023128"/>
    </source>
</evidence>
<evidence type="ECO:0000256" key="9">
    <source>
        <dbReference type="PROSITE-ProRule" id="PRU00282"/>
    </source>
</evidence>
<dbReference type="Proteomes" id="UP001465755">
    <property type="component" value="Unassembled WGS sequence"/>
</dbReference>
<evidence type="ECO:0000256" key="10">
    <source>
        <dbReference type="RuleBase" id="RU000488"/>
    </source>
</evidence>
<dbReference type="EMBL" id="JALJOQ010000013">
    <property type="protein sequence ID" value="KAK9810913.1"/>
    <property type="molecule type" value="Genomic_DNA"/>
</dbReference>
<dbReference type="InterPro" id="IPR002067">
    <property type="entry name" value="MCP"/>
</dbReference>
<proteinExistence type="inferred from homology"/>
<evidence type="ECO:0000313" key="12">
    <source>
        <dbReference type="Proteomes" id="UP001465755"/>
    </source>
</evidence>
<comment type="similarity">
    <text evidence="2 10">Belongs to the mitochondrial carrier (TC 2.A.29) family.</text>
</comment>
<keyword evidence="4 9" id="KW-0812">Transmembrane</keyword>
<dbReference type="GO" id="GO:0031966">
    <property type="term" value="C:mitochondrial membrane"/>
    <property type="evidence" value="ECO:0007669"/>
    <property type="project" value="UniProtKB-SubCell"/>
</dbReference>
<protein>
    <recommendedName>
        <fullName evidence="13">Mitochondrial carrier protein</fullName>
    </recommendedName>
</protein>
<evidence type="ECO:0000256" key="5">
    <source>
        <dbReference type="ARBA" id="ARBA00022737"/>
    </source>
</evidence>
<accession>A0AAW1PQM4</accession>
<keyword evidence="3 10" id="KW-0813">Transport</keyword>
<dbReference type="AlphaFoldDB" id="A0AAW1PQM4"/>
<comment type="subcellular location">
    <subcellularLocation>
        <location evidence="1">Mitochondrion membrane</location>
        <topology evidence="1">Multi-pass membrane protein</topology>
    </subcellularLocation>
</comment>
<feature type="repeat" description="Solcar" evidence="9">
    <location>
        <begin position="17"/>
        <end position="101"/>
    </location>
</feature>
<evidence type="ECO:0000256" key="3">
    <source>
        <dbReference type="ARBA" id="ARBA00022448"/>
    </source>
</evidence>
<organism evidence="11 12">
    <name type="scientific">Symbiochloris irregularis</name>
    <dbReference type="NCBI Taxonomy" id="706552"/>
    <lineage>
        <taxon>Eukaryota</taxon>
        <taxon>Viridiplantae</taxon>
        <taxon>Chlorophyta</taxon>
        <taxon>core chlorophytes</taxon>
        <taxon>Trebouxiophyceae</taxon>
        <taxon>Trebouxiales</taxon>
        <taxon>Trebouxiaceae</taxon>
        <taxon>Symbiochloris</taxon>
    </lineage>
</organism>
<reference evidence="11 12" key="1">
    <citation type="journal article" date="2024" name="Nat. Commun.">
        <title>Phylogenomics reveals the evolutionary origins of lichenization in chlorophyte algae.</title>
        <authorList>
            <person name="Puginier C."/>
            <person name="Libourel C."/>
            <person name="Otte J."/>
            <person name="Skaloud P."/>
            <person name="Haon M."/>
            <person name="Grisel S."/>
            <person name="Petersen M."/>
            <person name="Berrin J.G."/>
            <person name="Delaux P.M."/>
            <person name="Dal Grande F."/>
            <person name="Keller J."/>
        </authorList>
    </citation>
    <scope>NUCLEOTIDE SEQUENCE [LARGE SCALE GENOMIC DNA]</scope>
    <source>
        <strain evidence="11 12">SAG 2036</strain>
    </source>
</reference>
<name>A0AAW1PQM4_9CHLO</name>
<sequence length="305" mass="32903">MAAPPGVTVVKPSPRLSPAAIDFLAGAGSGAAGVLAGLPLDVVRVRQQIDLKSSRHMITQALSMVRLEGPATLLRGASYPLATITLQNAVVFQTYGMAGRWLSRDPSHRGPLTYSQVFLAGMVAGTVQTAIITPVDLLKIRMQLQTASQGTPGYVGSLRMLGRVVQKEGLLGAYRGFGVCLVRDVPSHGVYFGVYEYLRERLEPGSRLKGNKNPTAMFLAGGAAGVLSWLSVYPFDVIKARLQATSKADSPYTGWVHCGADSWRKEGFRSLWRGLSSTLHRAFICNAALFYTYEWLTQALSGEPD</sequence>
<evidence type="ECO:0008006" key="13">
    <source>
        <dbReference type="Google" id="ProtNLM"/>
    </source>
</evidence>
<gene>
    <name evidence="11" type="ORF">WJX73_007819</name>
</gene>
<evidence type="ECO:0000256" key="2">
    <source>
        <dbReference type="ARBA" id="ARBA00006375"/>
    </source>
</evidence>
<dbReference type="Gene3D" id="1.50.40.10">
    <property type="entry name" value="Mitochondrial carrier domain"/>
    <property type="match status" value="1"/>
</dbReference>
<keyword evidence="7" id="KW-0496">Mitochondrion</keyword>
<feature type="repeat" description="Solcar" evidence="9">
    <location>
        <begin position="212"/>
        <end position="299"/>
    </location>
</feature>
<dbReference type="PANTHER" id="PTHR45624">
    <property type="entry name" value="MITOCHONDRIAL BASIC AMINO ACIDS TRANSPORTER-RELATED"/>
    <property type="match status" value="1"/>
</dbReference>
<evidence type="ECO:0000256" key="4">
    <source>
        <dbReference type="ARBA" id="ARBA00022692"/>
    </source>
</evidence>
<dbReference type="PRINTS" id="PR00926">
    <property type="entry name" value="MITOCARRIER"/>
</dbReference>
<dbReference type="InterPro" id="IPR018108">
    <property type="entry name" value="MCP_transmembrane"/>
</dbReference>
<keyword evidence="5" id="KW-0677">Repeat</keyword>
<evidence type="ECO:0000256" key="8">
    <source>
        <dbReference type="ARBA" id="ARBA00023136"/>
    </source>
</evidence>
<dbReference type="InterPro" id="IPR023395">
    <property type="entry name" value="MCP_dom_sf"/>
</dbReference>
<keyword evidence="6" id="KW-1133">Transmembrane helix</keyword>
<evidence type="ECO:0000256" key="6">
    <source>
        <dbReference type="ARBA" id="ARBA00022989"/>
    </source>
</evidence>
<comment type="caution">
    <text evidence="11">The sequence shown here is derived from an EMBL/GenBank/DDBJ whole genome shotgun (WGS) entry which is preliminary data.</text>
</comment>
<dbReference type="Pfam" id="PF00153">
    <property type="entry name" value="Mito_carr"/>
    <property type="match status" value="3"/>
</dbReference>
<evidence type="ECO:0000256" key="1">
    <source>
        <dbReference type="ARBA" id="ARBA00004225"/>
    </source>
</evidence>
<dbReference type="GO" id="GO:0022857">
    <property type="term" value="F:transmembrane transporter activity"/>
    <property type="evidence" value="ECO:0007669"/>
    <property type="project" value="TreeGrafter"/>
</dbReference>
<evidence type="ECO:0000313" key="11">
    <source>
        <dbReference type="EMBL" id="KAK9810913.1"/>
    </source>
</evidence>
<keyword evidence="8 9" id="KW-0472">Membrane</keyword>
<feature type="repeat" description="Solcar" evidence="9">
    <location>
        <begin position="112"/>
        <end position="201"/>
    </location>
</feature>
<keyword evidence="12" id="KW-1185">Reference proteome</keyword>
<dbReference type="SUPFAM" id="SSF103506">
    <property type="entry name" value="Mitochondrial carrier"/>
    <property type="match status" value="1"/>
</dbReference>